<name>A0A673CMY1_9TELE</name>
<evidence type="ECO:0000313" key="5">
    <source>
        <dbReference type="Proteomes" id="UP000472271"/>
    </source>
</evidence>
<protein>
    <recommendedName>
        <fullName evidence="3">C-type lectin domain-containing protein</fullName>
    </recommendedName>
</protein>
<accession>A0A673CMY1</accession>
<keyword evidence="5" id="KW-1185">Reference proteome</keyword>
<organism evidence="4 5">
    <name type="scientific">Sphaeramia orbicularis</name>
    <name type="common">orbiculate cardinalfish</name>
    <dbReference type="NCBI Taxonomy" id="375764"/>
    <lineage>
        <taxon>Eukaryota</taxon>
        <taxon>Metazoa</taxon>
        <taxon>Chordata</taxon>
        <taxon>Craniata</taxon>
        <taxon>Vertebrata</taxon>
        <taxon>Euteleostomi</taxon>
        <taxon>Actinopterygii</taxon>
        <taxon>Neopterygii</taxon>
        <taxon>Teleostei</taxon>
        <taxon>Neoteleostei</taxon>
        <taxon>Acanthomorphata</taxon>
        <taxon>Gobiaria</taxon>
        <taxon>Kurtiformes</taxon>
        <taxon>Apogonoidei</taxon>
        <taxon>Apogonidae</taxon>
        <taxon>Apogoninae</taxon>
        <taxon>Sphaeramia</taxon>
    </lineage>
</organism>
<dbReference type="PROSITE" id="PS50041">
    <property type="entry name" value="C_TYPE_LECTIN_2"/>
    <property type="match status" value="1"/>
</dbReference>
<dbReference type="PANTHER" id="PTHR22803">
    <property type="entry name" value="MANNOSE, PHOSPHOLIPASE, LECTIN RECEPTOR RELATED"/>
    <property type="match status" value="1"/>
</dbReference>
<sequence>MITHEPLSSLAVIRLFENTNRHLWHRNKFCLIFSIKNAEVRVGGYQNSIYIRGYWTVKTLRTTAVNNFGLGSCLTDITCPAGWWLFNGSCYFLSSQTGPWKAGREDCKTRGAHLVIITSKKNRYFIEGLKVAYWIGLTDVEQEGTWKWVDGSAFIHFAPAPPDNGNGDPIYGEEDCALMFSTGGWNDRDCNQNFPWICEQ</sequence>
<dbReference type="Gene3D" id="3.10.100.10">
    <property type="entry name" value="Mannose-Binding Protein A, subunit A"/>
    <property type="match status" value="1"/>
</dbReference>
<dbReference type="InterPro" id="IPR016186">
    <property type="entry name" value="C-type_lectin-like/link_sf"/>
</dbReference>
<dbReference type="Proteomes" id="UP000472271">
    <property type="component" value="Chromosome 21"/>
</dbReference>
<keyword evidence="1" id="KW-0430">Lectin</keyword>
<reference evidence="4" key="2">
    <citation type="submission" date="2025-08" db="UniProtKB">
        <authorList>
            <consortium name="Ensembl"/>
        </authorList>
    </citation>
    <scope>IDENTIFICATION</scope>
</reference>
<reference evidence="4" key="3">
    <citation type="submission" date="2025-09" db="UniProtKB">
        <authorList>
            <consortium name="Ensembl"/>
        </authorList>
    </citation>
    <scope>IDENTIFICATION</scope>
</reference>
<dbReference type="CDD" id="cd03590">
    <property type="entry name" value="CLECT_DC-SIGN_like"/>
    <property type="match status" value="1"/>
</dbReference>
<dbReference type="SMART" id="SM00034">
    <property type="entry name" value="CLECT"/>
    <property type="match status" value="1"/>
</dbReference>
<dbReference type="InterPro" id="IPR018378">
    <property type="entry name" value="C-type_lectin_CS"/>
</dbReference>
<dbReference type="PROSITE" id="PS00615">
    <property type="entry name" value="C_TYPE_LECTIN_1"/>
    <property type="match status" value="1"/>
</dbReference>
<dbReference type="Ensembl" id="ENSSORT00005055970.1">
    <property type="protein sequence ID" value="ENSSORP00005054694.1"/>
    <property type="gene ID" value="ENSSORG00005024480.1"/>
</dbReference>
<dbReference type="AlphaFoldDB" id="A0A673CMY1"/>
<dbReference type="SUPFAM" id="SSF56436">
    <property type="entry name" value="C-type lectin-like"/>
    <property type="match status" value="1"/>
</dbReference>
<evidence type="ECO:0000256" key="2">
    <source>
        <dbReference type="ARBA" id="ARBA00023157"/>
    </source>
</evidence>
<evidence type="ECO:0000259" key="3">
    <source>
        <dbReference type="PROSITE" id="PS50041"/>
    </source>
</evidence>
<evidence type="ECO:0000256" key="1">
    <source>
        <dbReference type="ARBA" id="ARBA00022734"/>
    </source>
</evidence>
<dbReference type="Pfam" id="PF00059">
    <property type="entry name" value="Lectin_C"/>
    <property type="match status" value="1"/>
</dbReference>
<dbReference type="InterPro" id="IPR050111">
    <property type="entry name" value="C-type_lectin/snaclec_domain"/>
</dbReference>
<dbReference type="InParanoid" id="A0A673CMY1"/>
<evidence type="ECO:0000313" key="4">
    <source>
        <dbReference type="Ensembl" id="ENSSORP00005054694.1"/>
    </source>
</evidence>
<dbReference type="InterPro" id="IPR033989">
    <property type="entry name" value="CD209-like_CTLD"/>
</dbReference>
<dbReference type="InterPro" id="IPR016187">
    <property type="entry name" value="CTDL_fold"/>
</dbReference>
<proteinExistence type="predicted"/>
<keyword evidence="2" id="KW-1015">Disulfide bond</keyword>
<dbReference type="GO" id="GO:0030246">
    <property type="term" value="F:carbohydrate binding"/>
    <property type="evidence" value="ECO:0007669"/>
    <property type="project" value="UniProtKB-KW"/>
</dbReference>
<reference evidence="4" key="1">
    <citation type="submission" date="2019-06" db="EMBL/GenBank/DDBJ databases">
        <authorList>
            <consortium name="Wellcome Sanger Institute Data Sharing"/>
        </authorList>
    </citation>
    <scope>NUCLEOTIDE SEQUENCE [LARGE SCALE GENOMIC DNA]</scope>
</reference>
<feature type="domain" description="C-type lectin" evidence="3">
    <location>
        <begin position="86"/>
        <end position="199"/>
    </location>
</feature>
<dbReference type="InterPro" id="IPR001304">
    <property type="entry name" value="C-type_lectin-like"/>
</dbReference>